<dbReference type="InterPro" id="IPR032675">
    <property type="entry name" value="LRR_dom_sf"/>
</dbReference>
<dbReference type="InterPro" id="IPR050836">
    <property type="entry name" value="SDS22/Internalin_LRR"/>
</dbReference>
<reference evidence="4 6" key="2">
    <citation type="submission" date="2016-10" db="EMBL/GenBank/DDBJ databases">
        <authorList>
            <person name="Varghese N."/>
            <person name="Submissions S."/>
        </authorList>
    </citation>
    <scope>NUCLEOTIDE SEQUENCE [LARGE SCALE GENOMIC DNA]</scope>
    <source>
        <strain evidence="4 6">DSW-5</strain>
    </source>
</reference>
<organism evidence="3 5">
    <name type="scientific">Polaribacter dokdonensis DSW-5</name>
    <dbReference type="NCBI Taxonomy" id="1300348"/>
    <lineage>
        <taxon>Bacteria</taxon>
        <taxon>Pseudomonadati</taxon>
        <taxon>Bacteroidota</taxon>
        <taxon>Flavobacteriia</taxon>
        <taxon>Flavobacteriales</taxon>
        <taxon>Flavobacteriaceae</taxon>
    </lineage>
</organism>
<dbReference type="PATRIC" id="fig|1300348.6.peg.2694"/>
<reference evidence="3 5" key="1">
    <citation type="submission" date="2015-07" db="EMBL/GenBank/DDBJ databases">
        <title>Genome of Polaribacter dokdonenesis DSW-5, isolated from seawater off Dokdo in Korea.</title>
        <authorList>
            <person name="Yoon K."/>
            <person name="Song J.Y."/>
            <person name="Kim J.F."/>
        </authorList>
    </citation>
    <scope>NUCLEOTIDE SEQUENCE [LARGE SCALE GENOMIC DNA]</scope>
    <source>
        <strain evidence="3 5">DSW-5</strain>
    </source>
</reference>
<comment type="caution">
    <text evidence="3">The sequence shown here is derived from an EMBL/GenBank/DDBJ whole genome shotgun (WGS) entry which is preliminary data.</text>
</comment>
<keyword evidence="6" id="KW-1185">Reference proteome</keyword>
<dbReference type="PANTHER" id="PTHR46652">
    <property type="entry name" value="LEUCINE-RICH REPEAT AND IQ DOMAIN-CONTAINING PROTEIN 1-RELATED"/>
    <property type="match status" value="1"/>
</dbReference>
<evidence type="ECO:0000313" key="4">
    <source>
        <dbReference type="EMBL" id="SEE57541.1"/>
    </source>
</evidence>
<evidence type="ECO:0000256" key="1">
    <source>
        <dbReference type="ARBA" id="ARBA00022614"/>
    </source>
</evidence>
<sequence>MKKSTQKSLIYCCIIILLGITVSCSSDSNILEEPNNYLNIPDENFEAILIEKGIDSDGIINQQMLKSDAENVTKLSLNGSNISTLEGIEAFVDLKILEADANNLTTLDVSNNILLDTISLTSNSLTKVEGLEKAKNLTWLSLSWNYFTEFTLDNNNVKNFLIDHNDLTSLEIANAPKLESAVLNLNQITNLDFSNSPLLKVLVFSANKVKTINLNNNVNLEYIYGSSNLLTQFDISNLPNLIDVRVDRNPTLTCIKIANGQDIPNLKLSTYQTANVDCN</sequence>
<dbReference type="Gene3D" id="3.80.10.10">
    <property type="entry name" value="Ribonuclease Inhibitor"/>
    <property type="match status" value="1"/>
</dbReference>
<dbReference type="OrthoDB" id="1652165at2"/>
<keyword evidence="1" id="KW-0433">Leucine-rich repeat</keyword>
<dbReference type="SUPFAM" id="SSF52058">
    <property type="entry name" value="L domain-like"/>
    <property type="match status" value="1"/>
</dbReference>
<evidence type="ECO:0000313" key="6">
    <source>
        <dbReference type="Proteomes" id="UP000183071"/>
    </source>
</evidence>
<evidence type="ECO:0000313" key="5">
    <source>
        <dbReference type="Proteomes" id="UP000037716"/>
    </source>
</evidence>
<proteinExistence type="predicted"/>
<dbReference type="AlphaFoldDB" id="A0A0M9CIC6"/>
<dbReference type="Proteomes" id="UP000037716">
    <property type="component" value="Unassembled WGS sequence"/>
</dbReference>
<dbReference type="RefSeq" id="WP_053975170.1">
    <property type="nucleotide sequence ID" value="NZ_FNUE01000002.1"/>
</dbReference>
<protein>
    <submittedName>
        <fullName evidence="3">Leucine-rich repeat-containing protein</fullName>
    </submittedName>
</protein>
<dbReference type="Proteomes" id="UP000183071">
    <property type="component" value="Unassembled WGS sequence"/>
</dbReference>
<evidence type="ECO:0000313" key="3">
    <source>
        <dbReference type="EMBL" id="KOY53132.1"/>
    </source>
</evidence>
<dbReference type="EMBL" id="FNUE01000002">
    <property type="protein sequence ID" value="SEE57541.1"/>
    <property type="molecule type" value="Genomic_DNA"/>
</dbReference>
<accession>A0A0M9CIC6</accession>
<dbReference type="STRING" id="1300348.I602_2692"/>
<gene>
    <name evidence="3" type="ORF">I602_2692</name>
    <name evidence="4" type="ORF">SAMN05444353_2468</name>
</gene>
<keyword evidence="2" id="KW-0677">Repeat</keyword>
<dbReference type="PANTHER" id="PTHR46652:SF8">
    <property type="entry name" value="LEUCINE RICH REPEAT CONTAINING 23"/>
    <property type="match status" value="1"/>
</dbReference>
<evidence type="ECO:0000256" key="2">
    <source>
        <dbReference type="ARBA" id="ARBA00022737"/>
    </source>
</evidence>
<dbReference type="PROSITE" id="PS51257">
    <property type="entry name" value="PROKAR_LIPOPROTEIN"/>
    <property type="match status" value="1"/>
</dbReference>
<name>A0A0M9CIC6_9FLAO</name>
<dbReference type="EMBL" id="LGBR01000001">
    <property type="protein sequence ID" value="KOY53132.1"/>
    <property type="molecule type" value="Genomic_DNA"/>
</dbReference>